<evidence type="ECO:0000313" key="7">
    <source>
        <dbReference type="EMBL" id="KGN54134.1"/>
    </source>
</evidence>
<feature type="transmembrane region" description="Helical" evidence="5">
    <location>
        <begin position="43"/>
        <end position="65"/>
    </location>
</feature>
<evidence type="ECO:0000256" key="3">
    <source>
        <dbReference type="ARBA" id="ARBA00023002"/>
    </source>
</evidence>
<dbReference type="STRING" id="3659.A0A0A0KZ93"/>
<dbReference type="GO" id="GO:0016702">
    <property type="term" value="F:oxidoreductase activity, acting on single donors with incorporation of molecular oxygen, incorporation of two atoms of oxygen"/>
    <property type="evidence" value="ECO:0007669"/>
    <property type="project" value="InterPro"/>
</dbReference>
<dbReference type="Pfam" id="PF00305">
    <property type="entry name" value="Lipoxygenase"/>
    <property type="match status" value="2"/>
</dbReference>
<keyword evidence="3" id="KW-0560">Oxidoreductase</keyword>
<evidence type="ECO:0000259" key="6">
    <source>
        <dbReference type="PROSITE" id="PS51393"/>
    </source>
</evidence>
<evidence type="ECO:0000256" key="2">
    <source>
        <dbReference type="ARBA" id="ARBA00022964"/>
    </source>
</evidence>
<keyword evidence="8" id="KW-1185">Reference proteome</keyword>
<gene>
    <name evidence="7" type="ORF">Csa_4G287560</name>
</gene>
<dbReference type="Gramene" id="KGN54134">
    <property type="protein sequence ID" value="KGN54134"/>
    <property type="gene ID" value="Csa_4G287560"/>
</dbReference>
<dbReference type="InterPro" id="IPR036226">
    <property type="entry name" value="LipOase_C_sf"/>
</dbReference>
<keyword evidence="5" id="KW-0472">Membrane</keyword>
<keyword evidence="5" id="KW-0812">Transmembrane</keyword>
<feature type="coiled-coil region" evidence="4">
    <location>
        <begin position="85"/>
        <end position="112"/>
    </location>
</feature>
<feature type="domain" description="Lipoxygenase" evidence="6">
    <location>
        <begin position="1"/>
        <end position="141"/>
    </location>
</feature>
<reference evidence="7 8" key="2">
    <citation type="journal article" date="2009" name="PLoS ONE">
        <title>An integrated genetic and cytogenetic map of the cucumber genome.</title>
        <authorList>
            <person name="Ren Y."/>
            <person name="Zhang Z."/>
            <person name="Liu J."/>
            <person name="Staub J.E."/>
            <person name="Han Y."/>
            <person name="Cheng Z."/>
            <person name="Li X."/>
            <person name="Lu J."/>
            <person name="Miao H."/>
            <person name="Kang H."/>
            <person name="Xie B."/>
            <person name="Gu X."/>
            <person name="Wang X."/>
            <person name="Du Y."/>
            <person name="Jin W."/>
            <person name="Huang S."/>
        </authorList>
    </citation>
    <scope>NUCLEOTIDE SEQUENCE [LARGE SCALE GENOMIC DNA]</scope>
    <source>
        <strain evidence="8">cv. 9930</strain>
    </source>
</reference>
<dbReference type="GO" id="GO:0046872">
    <property type="term" value="F:metal ion binding"/>
    <property type="evidence" value="ECO:0007669"/>
    <property type="project" value="UniProtKB-KW"/>
</dbReference>
<accession>A0A0A0KZ93</accession>
<protein>
    <recommendedName>
        <fullName evidence="6">Lipoxygenase domain-containing protein</fullName>
    </recommendedName>
</protein>
<sequence length="141" mass="16660">MDGHLEQWKEVFTPGTNSTDVWLWRLAKAHVLSHDSCIHQLVIHWYVCLYIYIHTYMHACKYIFLIKYREWRKEKEIQKSISKAFEKFKANLTDLEKKIDELNENKDLKNRYGAGIIPYEVMKPRSKPGVTGIGVPYSVSI</sequence>
<dbReference type="GO" id="GO:0034440">
    <property type="term" value="P:lipid oxidation"/>
    <property type="evidence" value="ECO:0007669"/>
    <property type="project" value="InterPro"/>
</dbReference>
<evidence type="ECO:0000313" key="8">
    <source>
        <dbReference type="Proteomes" id="UP000029981"/>
    </source>
</evidence>
<evidence type="ECO:0000256" key="5">
    <source>
        <dbReference type="SAM" id="Phobius"/>
    </source>
</evidence>
<reference evidence="7 8" key="3">
    <citation type="journal article" date="2010" name="BMC Genomics">
        <title>Transcriptome sequencing and comparative analysis of cucumber flowers with different sex types.</title>
        <authorList>
            <person name="Guo S."/>
            <person name="Zheng Y."/>
            <person name="Joung J.G."/>
            <person name="Liu S."/>
            <person name="Zhang Z."/>
            <person name="Crasta O.R."/>
            <person name="Sobral B.W."/>
            <person name="Xu Y."/>
            <person name="Huang S."/>
            <person name="Fei Z."/>
        </authorList>
    </citation>
    <scope>NUCLEOTIDE SEQUENCE [LARGE SCALE GENOMIC DNA]</scope>
    <source>
        <strain evidence="8">cv. 9930</strain>
    </source>
</reference>
<dbReference type="AlphaFoldDB" id="A0A0A0KZ93"/>
<dbReference type="EMBL" id="CM002925">
    <property type="protein sequence ID" value="KGN54134.1"/>
    <property type="molecule type" value="Genomic_DNA"/>
</dbReference>
<dbReference type="InterPro" id="IPR000907">
    <property type="entry name" value="LipOase"/>
</dbReference>
<organism evidence="7 8">
    <name type="scientific">Cucumis sativus</name>
    <name type="common">Cucumber</name>
    <dbReference type="NCBI Taxonomy" id="3659"/>
    <lineage>
        <taxon>Eukaryota</taxon>
        <taxon>Viridiplantae</taxon>
        <taxon>Streptophyta</taxon>
        <taxon>Embryophyta</taxon>
        <taxon>Tracheophyta</taxon>
        <taxon>Spermatophyta</taxon>
        <taxon>Magnoliopsida</taxon>
        <taxon>eudicotyledons</taxon>
        <taxon>Gunneridae</taxon>
        <taxon>Pentapetalae</taxon>
        <taxon>rosids</taxon>
        <taxon>fabids</taxon>
        <taxon>Cucurbitales</taxon>
        <taxon>Cucurbitaceae</taxon>
        <taxon>Benincaseae</taxon>
        <taxon>Cucumis</taxon>
    </lineage>
</organism>
<keyword evidence="2" id="KW-0223">Dioxygenase</keyword>
<dbReference type="InterPro" id="IPR013819">
    <property type="entry name" value="LipOase_C"/>
</dbReference>
<evidence type="ECO:0000256" key="1">
    <source>
        <dbReference type="ARBA" id="ARBA00022723"/>
    </source>
</evidence>
<dbReference type="Proteomes" id="UP000029981">
    <property type="component" value="Chromosome 4"/>
</dbReference>
<dbReference type="SUPFAM" id="SSF48484">
    <property type="entry name" value="Lipoxigenase"/>
    <property type="match status" value="2"/>
</dbReference>
<name>A0A0A0KZ93_CUCSA</name>
<keyword evidence="1" id="KW-0479">Metal-binding</keyword>
<keyword evidence="4" id="KW-0175">Coiled coil</keyword>
<proteinExistence type="predicted"/>
<dbReference type="PANTHER" id="PTHR11771">
    <property type="entry name" value="LIPOXYGENASE"/>
    <property type="match status" value="1"/>
</dbReference>
<keyword evidence="5" id="KW-1133">Transmembrane helix</keyword>
<reference evidence="7 8" key="1">
    <citation type="journal article" date="2009" name="Nat. Genet.">
        <title>The genome of the cucumber, Cucumis sativus L.</title>
        <authorList>
            <person name="Huang S."/>
            <person name="Li R."/>
            <person name="Zhang Z."/>
            <person name="Li L."/>
            <person name="Gu X."/>
            <person name="Fan W."/>
            <person name="Lucas W.J."/>
            <person name="Wang X."/>
            <person name="Xie B."/>
            <person name="Ni P."/>
            <person name="Ren Y."/>
            <person name="Zhu H."/>
            <person name="Li J."/>
            <person name="Lin K."/>
            <person name="Jin W."/>
            <person name="Fei Z."/>
            <person name="Li G."/>
            <person name="Staub J."/>
            <person name="Kilian A."/>
            <person name="van der Vossen E.A."/>
            <person name="Wu Y."/>
            <person name="Guo J."/>
            <person name="He J."/>
            <person name="Jia Z."/>
            <person name="Ren Y."/>
            <person name="Tian G."/>
            <person name="Lu Y."/>
            <person name="Ruan J."/>
            <person name="Qian W."/>
            <person name="Wang M."/>
            <person name="Huang Q."/>
            <person name="Li B."/>
            <person name="Xuan Z."/>
            <person name="Cao J."/>
            <person name="Asan"/>
            <person name="Wu Z."/>
            <person name="Zhang J."/>
            <person name="Cai Q."/>
            <person name="Bai Y."/>
            <person name="Zhao B."/>
            <person name="Han Y."/>
            <person name="Li Y."/>
            <person name="Li X."/>
            <person name="Wang S."/>
            <person name="Shi Q."/>
            <person name="Liu S."/>
            <person name="Cho W.K."/>
            <person name="Kim J.Y."/>
            <person name="Xu Y."/>
            <person name="Heller-Uszynska K."/>
            <person name="Miao H."/>
            <person name="Cheng Z."/>
            <person name="Zhang S."/>
            <person name="Wu J."/>
            <person name="Yang Y."/>
            <person name="Kang H."/>
            <person name="Li M."/>
            <person name="Liang H."/>
            <person name="Ren X."/>
            <person name="Shi Z."/>
            <person name="Wen M."/>
            <person name="Jian M."/>
            <person name="Yang H."/>
            <person name="Zhang G."/>
            <person name="Yang Z."/>
            <person name="Chen R."/>
            <person name="Liu S."/>
            <person name="Li J."/>
            <person name="Ma L."/>
            <person name="Liu H."/>
            <person name="Zhou Y."/>
            <person name="Zhao J."/>
            <person name="Fang X."/>
            <person name="Li G."/>
            <person name="Fang L."/>
            <person name="Li Y."/>
            <person name="Liu D."/>
            <person name="Zheng H."/>
            <person name="Zhang Y."/>
            <person name="Qin N."/>
            <person name="Li Z."/>
            <person name="Yang G."/>
            <person name="Yang S."/>
            <person name="Bolund L."/>
            <person name="Kristiansen K."/>
            <person name="Zheng H."/>
            <person name="Li S."/>
            <person name="Zhang X."/>
            <person name="Yang H."/>
            <person name="Wang J."/>
            <person name="Sun R."/>
            <person name="Zhang B."/>
            <person name="Jiang S."/>
            <person name="Wang J."/>
            <person name="Du Y."/>
            <person name="Li S."/>
        </authorList>
    </citation>
    <scope>NUCLEOTIDE SEQUENCE [LARGE SCALE GENOMIC DNA]</scope>
    <source>
        <strain evidence="8">cv. 9930</strain>
    </source>
</reference>
<dbReference type="Gene3D" id="1.20.245.10">
    <property type="entry name" value="Lipoxygenase-1, Domain 5"/>
    <property type="match status" value="1"/>
</dbReference>
<evidence type="ECO:0000256" key="4">
    <source>
        <dbReference type="SAM" id="Coils"/>
    </source>
</evidence>
<dbReference type="PROSITE" id="PS51393">
    <property type="entry name" value="LIPOXYGENASE_3"/>
    <property type="match status" value="1"/>
</dbReference>
<reference evidence="7 8" key="4">
    <citation type="journal article" date="2011" name="BMC Genomics">
        <title>RNA-Seq improves annotation of protein-coding genes in the cucumber genome.</title>
        <authorList>
            <person name="Li Z."/>
            <person name="Zhang Z."/>
            <person name="Yan P."/>
            <person name="Huang S."/>
            <person name="Fei Z."/>
            <person name="Lin K."/>
        </authorList>
    </citation>
    <scope>NUCLEOTIDE SEQUENCE [LARGE SCALE GENOMIC DNA]</scope>
    <source>
        <strain evidence="8">cv. 9930</strain>
    </source>
</reference>
<dbReference type="Gene3D" id="3.10.450.60">
    <property type="match status" value="1"/>
</dbReference>